<dbReference type="STRING" id="1324314.BVG16_19445"/>
<dbReference type="SMART" id="SM00460">
    <property type="entry name" value="TGc"/>
    <property type="match status" value="1"/>
</dbReference>
<name>A0A1T2X766_9BACL</name>
<proteinExistence type="predicted"/>
<reference evidence="4 5" key="1">
    <citation type="submission" date="2017-01" db="EMBL/GenBank/DDBJ databases">
        <title>Genome analysis of Paenibacillus selenitrireducens ES3-24.</title>
        <authorList>
            <person name="Xu D."/>
            <person name="Yao R."/>
            <person name="Zheng S."/>
        </authorList>
    </citation>
    <scope>NUCLEOTIDE SEQUENCE [LARGE SCALE GENOMIC DNA]</scope>
    <source>
        <strain evidence="4 5">ES3-24</strain>
    </source>
</reference>
<sequence length="812" mass="90451">MSVPNSSRFIRHSVISILLFGLFAEWLIPLYQIQADMQFYQITPLFVALVCFLVIGCLRMHAIVQVTLQLTVCVGTWVAVYATAGQSWLNALNHLITTIGTDINRLIHLDSGGFINSGELRTALLILGWAMLVTSVQSLALHRQSSMLFIGITLIYLLILLWGFGIDTTAGFIRAVAESLLLLALLRMTAMEKWGDSEQKTASTSHHPLGWPGRWMASAIGIVAVCILAGFLLSERTGAKPAEPITWNFSMASLEKWASTNLGDRVTSWMGLTSPLSKTVSLANGAAETGYSENDTELGSALVPDTAIVFQATTPVSTYWRGETKRTYDGRGWSAAVETWTDVDQNGKMPDFSVDRSEEKGVSTMIKQSIRFTSKDSGAALNGTIFTGGDMEQIIQLYFAANKLGSRAGTTAAQTQATVQSNAEGQAYRVNAGSQGVKLAGYDIDVRVPTPNDVDLRTRNGADPQEITSNYLQLPASLPSRISELARQITVGQTNRLDAVKAIEQYLRTYYSYTLTDTSVPAAGKDFVDDFLFTQKKGYCNHFSTAMVVMLRTQGIPARWVKGFAPGESSSEQPNVYTVRMQDAHSWVEVYFPGRGWIAFEPTPGFQAGDQEKGIGSEQVTAVQAPKSDTSDPENFKGLSGSTATVTAPSVKQESFWTSAMHRIQESWTNLKDWFMPAMQSVVGPWVWISTVSVAFLLLGIMLLQRYWLEIQFQWAIYRFQSSHQDPTRIERVAALLWRKWDRQYGAKTADMTMREYIKRLEGKADKEKAVLWQLVYAMEQIAFNDQHCDRVTRHRFIQTCRRKIEVERSRL</sequence>
<feature type="transmembrane region" description="Helical" evidence="2">
    <location>
        <begin position="70"/>
        <end position="89"/>
    </location>
</feature>
<dbReference type="Pfam" id="PF01841">
    <property type="entry name" value="Transglut_core"/>
    <property type="match status" value="1"/>
</dbReference>
<feature type="domain" description="Transglutaminase-like" evidence="3">
    <location>
        <begin position="532"/>
        <end position="604"/>
    </location>
</feature>
<feature type="transmembrane region" description="Helical" evidence="2">
    <location>
        <begin position="39"/>
        <end position="58"/>
    </location>
</feature>
<dbReference type="EMBL" id="MSZX01000008">
    <property type="protein sequence ID" value="OPA75526.1"/>
    <property type="molecule type" value="Genomic_DNA"/>
</dbReference>
<evidence type="ECO:0000259" key="3">
    <source>
        <dbReference type="SMART" id="SM00460"/>
    </source>
</evidence>
<evidence type="ECO:0000256" key="1">
    <source>
        <dbReference type="SAM" id="MobiDB-lite"/>
    </source>
</evidence>
<feature type="transmembrane region" description="Helical" evidence="2">
    <location>
        <begin position="211"/>
        <end position="233"/>
    </location>
</feature>
<keyword evidence="2" id="KW-0812">Transmembrane</keyword>
<dbReference type="PANTHER" id="PTHR42736:SF1">
    <property type="entry name" value="PROTEIN-GLUTAMINE GAMMA-GLUTAMYLTRANSFERASE"/>
    <property type="match status" value="1"/>
</dbReference>
<feature type="region of interest" description="Disordered" evidence="1">
    <location>
        <begin position="624"/>
        <end position="643"/>
    </location>
</feature>
<comment type="caution">
    <text evidence="4">The sequence shown here is derived from an EMBL/GenBank/DDBJ whole genome shotgun (WGS) entry which is preliminary data.</text>
</comment>
<dbReference type="PANTHER" id="PTHR42736">
    <property type="entry name" value="PROTEIN-GLUTAMINE GAMMA-GLUTAMYLTRANSFERASE"/>
    <property type="match status" value="1"/>
</dbReference>
<feature type="transmembrane region" description="Helical" evidence="2">
    <location>
        <begin position="686"/>
        <end position="704"/>
    </location>
</feature>
<evidence type="ECO:0000256" key="2">
    <source>
        <dbReference type="SAM" id="Phobius"/>
    </source>
</evidence>
<keyword evidence="2" id="KW-0472">Membrane</keyword>
<evidence type="ECO:0000313" key="5">
    <source>
        <dbReference type="Proteomes" id="UP000190188"/>
    </source>
</evidence>
<dbReference type="RefSeq" id="WP_158081729.1">
    <property type="nucleotide sequence ID" value="NZ_MSZX01000008.1"/>
</dbReference>
<dbReference type="OrthoDB" id="9804872at2"/>
<dbReference type="InterPro" id="IPR002931">
    <property type="entry name" value="Transglutaminase-like"/>
</dbReference>
<dbReference type="Gene3D" id="3.10.620.30">
    <property type="match status" value="1"/>
</dbReference>
<dbReference type="InterPro" id="IPR052901">
    <property type="entry name" value="Bact_TGase-like"/>
</dbReference>
<accession>A0A1T2X766</accession>
<dbReference type="SUPFAM" id="SSF54001">
    <property type="entry name" value="Cysteine proteinases"/>
    <property type="match status" value="1"/>
</dbReference>
<keyword evidence="5" id="KW-1185">Reference proteome</keyword>
<evidence type="ECO:0000313" key="4">
    <source>
        <dbReference type="EMBL" id="OPA75526.1"/>
    </source>
</evidence>
<feature type="transmembrane region" description="Helical" evidence="2">
    <location>
        <begin position="148"/>
        <end position="166"/>
    </location>
</feature>
<dbReference type="AlphaFoldDB" id="A0A1T2X766"/>
<feature type="transmembrane region" description="Helical" evidence="2">
    <location>
        <begin position="123"/>
        <end position="141"/>
    </location>
</feature>
<keyword evidence="2" id="KW-1133">Transmembrane helix</keyword>
<feature type="transmembrane region" description="Helical" evidence="2">
    <location>
        <begin position="172"/>
        <end position="190"/>
    </location>
</feature>
<dbReference type="InterPro" id="IPR038765">
    <property type="entry name" value="Papain-like_cys_pep_sf"/>
</dbReference>
<feature type="transmembrane region" description="Helical" evidence="2">
    <location>
        <begin position="12"/>
        <end position="33"/>
    </location>
</feature>
<dbReference type="Proteomes" id="UP000190188">
    <property type="component" value="Unassembled WGS sequence"/>
</dbReference>
<protein>
    <recommendedName>
        <fullName evidence="3">Transglutaminase-like domain-containing protein</fullName>
    </recommendedName>
</protein>
<organism evidence="4 5">
    <name type="scientific">Paenibacillus selenitireducens</name>
    <dbReference type="NCBI Taxonomy" id="1324314"/>
    <lineage>
        <taxon>Bacteria</taxon>
        <taxon>Bacillati</taxon>
        <taxon>Bacillota</taxon>
        <taxon>Bacilli</taxon>
        <taxon>Bacillales</taxon>
        <taxon>Paenibacillaceae</taxon>
        <taxon>Paenibacillus</taxon>
    </lineage>
</organism>
<gene>
    <name evidence="4" type="ORF">BVG16_19445</name>
</gene>